<sequence>MARHTLLLAVLSLVFSPHIIRVAHSTTFTLVNKCGYTVWPGILSNAGTPPFPTTGFALSSGSSKALTAPASWGGRFWARTYCNTSSSNSFSCVTGDCSSGTVECSGNTASPPATLAEFTLDGSGGMDFYDVSLVDGYNLPVLVTPQGGSGQNCSATGCTVDINGSCPSDLRVVTTSSSSDGTTTVVACRSACEAYGSPEYCCSGAYASPATCKPSSYSEAFKSACPKAYSYAYDDATSTFTCTSGADYVITFCPSPNTSQKSSSDQQPASPTTTTGGGDAPLFTNSTMIYTGVQETSWGSAARGTIAVAVLATVSHSLLLRQML</sequence>
<protein>
    <submittedName>
        <fullName evidence="1">Uncharacterized protein</fullName>
    </submittedName>
</protein>
<comment type="caution">
    <text evidence="1">The sequence shown here is derived from an EMBL/GenBank/DDBJ whole genome shotgun (WGS) entry which is preliminary data.</text>
</comment>
<gene>
    <name evidence="1" type="ORF">MLD38_002137</name>
</gene>
<reference evidence="2" key="1">
    <citation type="journal article" date="2023" name="Front. Plant Sci.">
        <title>Chromosomal-level genome assembly of Melastoma candidum provides insights into trichome evolution.</title>
        <authorList>
            <person name="Zhong Y."/>
            <person name="Wu W."/>
            <person name="Sun C."/>
            <person name="Zou P."/>
            <person name="Liu Y."/>
            <person name="Dai S."/>
            <person name="Zhou R."/>
        </authorList>
    </citation>
    <scope>NUCLEOTIDE SEQUENCE [LARGE SCALE GENOMIC DNA]</scope>
</reference>
<proteinExistence type="predicted"/>
<dbReference type="EMBL" id="CM042880">
    <property type="protein sequence ID" value="KAI4389978.1"/>
    <property type="molecule type" value="Genomic_DNA"/>
</dbReference>
<keyword evidence="2" id="KW-1185">Reference proteome</keyword>
<dbReference type="Proteomes" id="UP001057402">
    <property type="component" value="Chromosome 1"/>
</dbReference>
<evidence type="ECO:0000313" key="1">
    <source>
        <dbReference type="EMBL" id="KAI4389978.1"/>
    </source>
</evidence>
<organism evidence="1 2">
    <name type="scientific">Melastoma candidum</name>
    <dbReference type="NCBI Taxonomy" id="119954"/>
    <lineage>
        <taxon>Eukaryota</taxon>
        <taxon>Viridiplantae</taxon>
        <taxon>Streptophyta</taxon>
        <taxon>Embryophyta</taxon>
        <taxon>Tracheophyta</taxon>
        <taxon>Spermatophyta</taxon>
        <taxon>Magnoliopsida</taxon>
        <taxon>eudicotyledons</taxon>
        <taxon>Gunneridae</taxon>
        <taxon>Pentapetalae</taxon>
        <taxon>rosids</taxon>
        <taxon>malvids</taxon>
        <taxon>Myrtales</taxon>
        <taxon>Melastomataceae</taxon>
        <taxon>Melastomatoideae</taxon>
        <taxon>Melastomateae</taxon>
        <taxon>Melastoma</taxon>
    </lineage>
</organism>
<accession>A0ACB9SH23</accession>
<name>A0ACB9SH23_9MYRT</name>
<evidence type="ECO:0000313" key="2">
    <source>
        <dbReference type="Proteomes" id="UP001057402"/>
    </source>
</evidence>